<accession>A0AB39JBQ8</accession>
<evidence type="ECO:0000313" key="1">
    <source>
        <dbReference type="EMBL" id="XDN89600.1"/>
    </source>
</evidence>
<evidence type="ECO:0008006" key="2">
    <source>
        <dbReference type="Google" id="ProtNLM"/>
    </source>
</evidence>
<gene>
    <name evidence="1" type="ORF">TM074_02735</name>
</gene>
<dbReference type="RefSeq" id="WP_369000177.1">
    <property type="nucleotide sequence ID" value="NZ_CP158487.1"/>
</dbReference>
<dbReference type="EMBL" id="CP158487">
    <property type="protein sequence ID" value="XDN89600.1"/>
    <property type="molecule type" value="Genomic_DNA"/>
</dbReference>
<proteinExistence type="predicted"/>
<protein>
    <recommendedName>
        <fullName evidence="2">BON domain-containing protein</fullName>
    </recommendedName>
</protein>
<name>A0AB39JBQ8_9BACT</name>
<sequence>MRRWVSSLAMSIVFQTSADNDFLRIIASGMVAAQKITIEIADKWMSVKGILPMKKKKNSWSTINGAINIAPDITIK</sequence>
<dbReference type="AlphaFoldDB" id="A0AB39JBQ8"/>
<reference evidence="1" key="1">
    <citation type="submission" date="2024-06" db="EMBL/GenBank/DDBJ databases">
        <authorList>
            <person name="Atkinson C."/>
            <person name="McLean J."/>
            <person name="Gallagher L."/>
            <person name="Bor B."/>
            <person name="Mougous J."/>
        </authorList>
    </citation>
    <scope>NUCLEOTIDE SEQUENCE</scope>
    <source>
        <strain evidence="1">TM7-074</strain>
    </source>
</reference>
<organism evidence="1">
    <name type="scientific">Candidatus Nanosynbacter sp. TM7-074</name>
    <dbReference type="NCBI Taxonomy" id="3158573"/>
    <lineage>
        <taxon>Bacteria</taxon>
        <taxon>Candidatus Saccharimonadota</taxon>
        <taxon>Candidatus Saccharimonadia</taxon>
        <taxon>Candidatus Nanosynbacterales</taxon>
        <taxon>Candidatus Nanosynbacteraceae</taxon>
        <taxon>Candidatus Nanosynbacter</taxon>
    </lineage>
</organism>